<dbReference type="InterPro" id="IPR017452">
    <property type="entry name" value="GPCR_Rhodpsn_7TM"/>
</dbReference>
<evidence type="ECO:0000313" key="11">
    <source>
        <dbReference type="Proteomes" id="UP000678393"/>
    </source>
</evidence>
<dbReference type="Proteomes" id="UP000678393">
    <property type="component" value="Unassembled WGS sequence"/>
</dbReference>
<dbReference type="SUPFAM" id="SSF81321">
    <property type="entry name" value="Family A G protein-coupled receptor-like"/>
    <property type="match status" value="1"/>
</dbReference>
<feature type="domain" description="G-protein coupled receptors family 1 profile" evidence="9">
    <location>
        <begin position="61"/>
        <end position="343"/>
    </location>
</feature>
<dbReference type="OrthoDB" id="8732677at2759"/>
<feature type="transmembrane region" description="Helical" evidence="8">
    <location>
        <begin position="323"/>
        <end position="344"/>
    </location>
</feature>
<dbReference type="CDD" id="cd00637">
    <property type="entry name" value="7tm_classA_rhodopsin-like"/>
    <property type="match status" value="1"/>
</dbReference>
<comment type="caution">
    <text evidence="10">The sequence shown here is derived from an EMBL/GenBank/DDBJ whole genome shotgun (WGS) entry which is preliminary data.</text>
</comment>
<sequence length="500" mass="55321">MTASGADSRIYLVHTVNKSMAVLQRLVQPDGDPAFHGSVHTATLAVCTVLVIFVVLMGTFGNGLVLLTAFQGSKRRSNVDVLVYNLAATDFIVCSCLAPTFLYLLFSHRQSTREFCGGLLFMSTACGVVSLLTLVAIAVYRLSIIYMVSLSTAVGATLHVSMSWTESHTTCQSVINSGHITTNNVVLFFISPVFAISFLIILVCYCIIARAVRVQTYLRVKALQPLLRSAMYKQIKPETSNYTYSSSNMAETAKTSKFGRTFLAKNEPLKQCSCCSCMAALEKENKAATMCFVVILIITLCWTPLVISHLIEVITGESITLYQVKLCGIALVFLNSALNPYMYAQNNGRMKQSYCRFFWDILRCQFWVPHPRRFETLVKNRRSRTLANAVATADYSASVQFIPEKPRRVFQTCDNSNVKKTAGMTDWTGQTGHRNYTNNVILYNNGGAGRKAASLVKDKGEVRQAKVAHAQNGKIADVRLLVQKTCCHVTSLDNQSLIES</sequence>
<evidence type="ECO:0000259" key="9">
    <source>
        <dbReference type="PROSITE" id="PS50262"/>
    </source>
</evidence>
<evidence type="ECO:0000256" key="2">
    <source>
        <dbReference type="ARBA" id="ARBA00022692"/>
    </source>
</evidence>
<accession>A0A8S3ZWV8</accession>
<keyword evidence="11" id="KW-1185">Reference proteome</keyword>
<organism evidence="10 11">
    <name type="scientific">Candidula unifasciata</name>
    <dbReference type="NCBI Taxonomy" id="100452"/>
    <lineage>
        <taxon>Eukaryota</taxon>
        <taxon>Metazoa</taxon>
        <taxon>Spiralia</taxon>
        <taxon>Lophotrochozoa</taxon>
        <taxon>Mollusca</taxon>
        <taxon>Gastropoda</taxon>
        <taxon>Heterobranchia</taxon>
        <taxon>Euthyneura</taxon>
        <taxon>Panpulmonata</taxon>
        <taxon>Eupulmonata</taxon>
        <taxon>Stylommatophora</taxon>
        <taxon>Helicina</taxon>
        <taxon>Helicoidea</taxon>
        <taxon>Geomitridae</taxon>
        <taxon>Candidula</taxon>
    </lineage>
</organism>
<feature type="transmembrane region" description="Helical" evidence="8">
    <location>
        <begin position="287"/>
        <end position="311"/>
    </location>
</feature>
<feature type="transmembrane region" description="Helical" evidence="8">
    <location>
        <begin position="185"/>
        <end position="208"/>
    </location>
</feature>
<evidence type="ECO:0000256" key="1">
    <source>
        <dbReference type="ARBA" id="ARBA00004141"/>
    </source>
</evidence>
<proteinExistence type="predicted"/>
<evidence type="ECO:0000256" key="7">
    <source>
        <dbReference type="ARBA" id="ARBA00023224"/>
    </source>
</evidence>
<dbReference type="EMBL" id="CAJHNH020005556">
    <property type="protein sequence ID" value="CAG5132648.1"/>
    <property type="molecule type" value="Genomic_DNA"/>
</dbReference>
<dbReference type="Pfam" id="PF00001">
    <property type="entry name" value="7tm_1"/>
    <property type="match status" value="1"/>
</dbReference>
<comment type="subcellular location">
    <subcellularLocation>
        <location evidence="1">Membrane</location>
        <topology evidence="1">Multi-pass membrane protein</topology>
    </subcellularLocation>
</comment>
<dbReference type="Gene3D" id="1.20.1070.10">
    <property type="entry name" value="Rhodopsin 7-helix transmembrane proteins"/>
    <property type="match status" value="1"/>
</dbReference>
<dbReference type="PANTHER" id="PTHR24240">
    <property type="entry name" value="OPSIN"/>
    <property type="match status" value="1"/>
</dbReference>
<dbReference type="PROSITE" id="PS50262">
    <property type="entry name" value="G_PROTEIN_RECEP_F1_2"/>
    <property type="match status" value="1"/>
</dbReference>
<dbReference type="PRINTS" id="PR00237">
    <property type="entry name" value="GPCRRHODOPSN"/>
</dbReference>
<dbReference type="AlphaFoldDB" id="A0A8S3ZWV8"/>
<reference evidence="10" key="1">
    <citation type="submission" date="2021-04" db="EMBL/GenBank/DDBJ databases">
        <authorList>
            <consortium name="Molecular Ecology Group"/>
        </authorList>
    </citation>
    <scope>NUCLEOTIDE SEQUENCE</scope>
</reference>
<dbReference type="GO" id="GO:0016020">
    <property type="term" value="C:membrane"/>
    <property type="evidence" value="ECO:0007669"/>
    <property type="project" value="UniProtKB-SubCell"/>
</dbReference>
<evidence type="ECO:0000256" key="8">
    <source>
        <dbReference type="SAM" id="Phobius"/>
    </source>
</evidence>
<feature type="transmembrane region" description="Helical" evidence="8">
    <location>
        <begin position="82"/>
        <end position="106"/>
    </location>
</feature>
<dbReference type="InterPro" id="IPR050125">
    <property type="entry name" value="GPCR_opsins"/>
</dbReference>
<keyword evidence="2 8" id="KW-0812">Transmembrane</keyword>
<feature type="transmembrane region" description="Helical" evidence="8">
    <location>
        <begin position="144"/>
        <end position="165"/>
    </location>
</feature>
<name>A0A8S3ZWV8_9EUPU</name>
<keyword evidence="6" id="KW-0675">Receptor</keyword>
<keyword evidence="5 8" id="KW-0472">Membrane</keyword>
<protein>
    <recommendedName>
        <fullName evidence="9">G-protein coupled receptors family 1 profile domain-containing protein</fullName>
    </recommendedName>
</protein>
<evidence type="ECO:0000313" key="10">
    <source>
        <dbReference type="EMBL" id="CAG5132648.1"/>
    </source>
</evidence>
<evidence type="ECO:0000256" key="4">
    <source>
        <dbReference type="ARBA" id="ARBA00023040"/>
    </source>
</evidence>
<keyword evidence="4" id="KW-0297">G-protein coupled receptor</keyword>
<keyword evidence="3 8" id="KW-1133">Transmembrane helix</keyword>
<feature type="transmembrane region" description="Helical" evidence="8">
    <location>
        <begin position="42"/>
        <end position="70"/>
    </location>
</feature>
<dbReference type="GO" id="GO:0004930">
    <property type="term" value="F:G protein-coupled receptor activity"/>
    <property type="evidence" value="ECO:0007669"/>
    <property type="project" value="UniProtKB-KW"/>
</dbReference>
<gene>
    <name evidence="10" type="ORF">CUNI_LOCUS18206</name>
</gene>
<dbReference type="InterPro" id="IPR000276">
    <property type="entry name" value="GPCR_Rhodpsn"/>
</dbReference>
<evidence type="ECO:0000256" key="6">
    <source>
        <dbReference type="ARBA" id="ARBA00023170"/>
    </source>
</evidence>
<evidence type="ECO:0000256" key="3">
    <source>
        <dbReference type="ARBA" id="ARBA00022989"/>
    </source>
</evidence>
<feature type="transmembrane region" description="Helical" evidence="8">
    <location>
        <begin position="118"/>
        <end position="137"/>
    </location>
</feature>
<keyword evidence="7" id="KW-0807">Transducer</keyword>
<evidence type="ECO:0000256" key="5">
    <source>
        <dbReference type="ARBA" id="ARBA00023136"/>
    </source>
</evidence>